<dbReference type="AlphaFoldDB" id="A0A6I6A8B0"/>
<dbReference type="SUPFAM" id="SSF51126">
    <property type="entry name" value="Pectin lyase-like"/>
    <property type="match status" value="2"/>
</dbReference>
<evidence type="ECO:0000313" key="1">
    <source>
        <dbReference type="EMBL" id="QGQ22587.1"/>
    </source>
</evidence>
<evidence type="ECO:0008006" key="3">
    <source>
        <dbReference type="Google" id="ProtNLM"/>
    </source>
</evidence>
<evidence type="ECO:0000313" key="2">
    <source>
        <dbReference type="Proteomes" id="UP000427281"/>
    </source>
</evidence>
<reference evidence="1 2" key="1">
    <citation type="submission" date="2019-09" db="EMBL/GenBank/DDBJ databases">
        <title>Gimesia benthica sp. nov., a novel bacterium isolated from deep-sea water of the Northwest Indian Ocean.</title>
        <authorList>
            <person name="Dai X."/>
        </authorList>
    </citation>
    <scope>NUCLEOTIDE SEQUENCE [LARGE SCALE GENOMIC DNA]</scope>
    <source>
        <strain evidence="1 2">E7</strain>
    </source>
</reference>
<dbReference type="SMART" id="SM00710">
    <property type="entry name" value="PbH1"/>
    <property type="match status" value="3"/>
</dbReference>
<dbReference type="RefSeq" id="WP_155363652.1">
    <property type="nucleotide sequence ID" value="NZ_CP043930.1"/>
</dbReference>
<organism evidence="1 2">
    <name type="scientific">Gimesia benthica</name>
    <dbReference type="NCBI Taxonomy" id="2608982"/>
    <lineage>
        <taxon>Bacteria</taxon>
        <taxon>Pseudomonadati</taxon>
        <taxon>Planctomycetota</taxon>
        <taxon>Planctomycetia</taxon>
        <taxon>Planctomycetales</taxon>
        <taxon>Planctomycetaceae</taxon>
        <taxon>Gimesia</taxon>
    </lineage>
</organism>
<dbReference type="Proteomes" id="UP000427281">
    <property type="component" value="Chromosome"/>
</dbReference>
<dbReference type="InterPro" id="IPR011050">
    <property type="entry name" value="Pectin_lyase_fold/virulence"/>
</dbReference>
<sequence length="1101" mass="110770">MQSGSFDDLTVEQNLFQFTGDGNALVVGGGGSFERMHIVGNHFAGTTGGIFQNGGTINDAVVEQNEFTGGVGMNMGDAGNIQIRENLFDGNFYTGFQVGTIDGEIVGNTFQNIEAYPGFFGQAFELWGGQYGTTVSANVTIENNVIHYNDVAGAAEPTHGIRLRTPDGGSGIDASTIHINNNAFLDGGVRGDAKAIRHFGDQTTAVDASGNWWGTTSESSIAALMEDADGGTPLMVDFTSFLDNGTDTDGVTAGFQGDFSTLNVTALGGQTGPVGRIQEAVEKVTPGGTINIKSGTYAGNVDATATGVDKSVTLAPGNSPGQVIINGDFILNADDTLDIEVNGATAGSGFDQFVVSGTVDLGGAALNLIDGYDPVDGDVFTLIQNDGASSVTGTFAGLPEGFEFIDFLGSGLSAYLTYVGGDGDDVVIHMVDSTPEVDLPTNGTDDEYTIEIDGGSVVITEVGSGNIISSIPLASLNGPLVINGEDNQDDTLTIDMTGIDHTTPLQIEFNGGVGGFDTVELINGSLTSMEYFFVNNSDGSIQLNGSGIDFITYTGLEPISSTINATDVTLNYGGTSETITVTDAGGGQTTVNSSAGEITTFNNPTGTLTINAGGGDDIVNVNSLDPAFAANIIINGEGNDDTVNLAAALTLGSGNTTINAEDVNVNGAVTTTGAVDINAGDTIVFALAGSIAAGASSIDLDAVNNVELGQVATSGDVTVTSTAGAINDANVGAINITATNAILTAGIGAGAGDALETAVSNLEANIGAGLELENTGTLQIGGIGPVIGLTVGGASVITSTDTMTVAENISATGGALELENTGGNFILNPGVTISNNAANQIDIDSAGAVTMADGSQITHSSIGLIDIDAVTNIALSSIFTLLEVQLTTTTGSITDNTAAEGTLISAGSVALRAATGIGGTGAADIDLILNTLAANTTSGDVYLSEPSQTTVTTVNGLSGITAGGNIDLNIGGTLDINQKIEATGAASTINLAADGDINVTNNVITNGGAIDLLADNDLTLGASSLVDTTSSAAVTLTANADGLGGGDFTQNEGSLVDAHGGLIDVDASGNALIADLQSAGGLFRSDPRRGPSRIIRWLKHR</sequence>
<dbReference type="InterPro" id="IPR012334">
    <property type="entry name" value="Pectin_lyas_fold"/>
</dbReference>
<dbReference type="EMBL" id="CP043930">
    <property type="protein sequence ID" value="QGQ22587.1"/>
    <property type="molecule type" value="Genomic_DNA"/>
</dbReference>
<accession>A0A6I6A8B0</accession>
<proteinExistence type="predicted"/>
<keyword evidence="2" id="KW-1185">Reference proteome</keyword>
<name>A0A6I6A8B0_9PLAN</name>
<dbReference type="InterPro" id="IPR006626">
    <property type="entry name" value="PbH1"/>
</dbReference>
<protein>
    <recommendedName>
        <fullName evidence="3">Right handed beta helix domain-containing protein</fullName>
    </recommendedName>
</protein>
<gene>
    <name evidence="1" type="ORF">F1728_07805</name>
</gene>
<dbReference type="KEGG" id="gim:F1728_07805"/>
<dbReference type="Gene3D" id="2.160.20.10">
    <property type="entry name" value="Single-stranded right-handed beta-helix, Pectin lyase-like"/>
    <property type="match status" value="2"/>
</dbReference>